<evidence type="ECO:0000256" key="8">
    <source>
        <dbReference type="PIRSR" id="PIRSR000137-2"/>
    </source>
</evidence>
<comment type="pathway">
    <text evidence="10">Amine and polyamine biosynthesis; betaine biosynthesis via choline pathway; betaine aldehyde from choline (cytochrome c reductase route): step 1/1.</text>
</comment>
<feature type="binding site" evidence="8">
    <location>
        <begin position="98"/>
        <end position="101"/>
    </location>
    <ligand>
        <name>FAD</name>
        <dbReference type="ChEBI" id="CHEBI:57692"/>
    </ligand>
</feature>
<evidence type="ECO:0000256" key="6">
    <source>
        <dbReference type="ARBA" id="ARBA00023027"/>
    </source>
</evidence>
<proteinExistence type="inferred from homology"/>
<dbReference type="Gene3D" id="3.50.50.60">
    <property type="entry name" value="FAD/NAD(P)-binding domain"/>
    <property type="match status" value="1"/>
</dbReference>
<comment type="similarity">
    <text evidence="2 9">Belongs to the GMC oxidoreductase family.</text>
</comment>
<dbReference type="PROSITE" id="PS00624">
    <property type="entry name" value="GMC_OXRED_2"/>
    <property type="match status" value="1"/>
</dbReference>
<feature type="domain" description="Glucose-methanol-choline oxidoreductase N-terminal" evidence="11">
    <location>
        <begin position="88"/>
        <end position="111"/>
    </location>
</feature>
<dbReference type="NCBIfam" id="TIGR01810">
    <property type="entry name" value="betA"/>
    <property type="match status" value="1"/>
</dbReference>
<dbReference type="InterPro" id="IPR011533">
    <property type="entry name" value="BetA"/>
</dbReference>
<evidence type="ECO:0000256" key="5">
    <source>
        <dbReference type="ARBA" id="ARBA00023002"/>
    </source>
</evidence>
<keyword evidence="4 8" id="KW-0274">FAD</keyword>
<dbReference type="InterPro" id="IPR007867">
    <property type="entry name" value="GMC_OxRtase_C"/>
</dbReference>
<accession>A0A1H4TVG0</accession>
<dbReference type="UniPathway" id="UPA00529">
    <property type="reaction ID" value="UER00385"/>
</dbReference>
<dbReference type="GO" id="GO:0016020">
    <property type="term" value="C:membrane"/>
    <property type="evidence" value="ECO:0007669"/>
    <property type="project" value="TreeGrafter"/>
</dbReference>
<dbReference type="InterPro" id="IPR036188">
    <property type="entry name" value="FAD/NAD-bd_sf"/>
</dbReference>
<evidence type="ECO:0000259" key="12">
    <source>
        <dbReference type="PROSITE" id="PS00624"/>
    </source>
</evidence>
<keyword evidence="14" id="KW-1185">Reference proteome</keyword>
<evidence type="ECO:0000256" key="9">
    <source>
        <dbReference type="RuleBase" id="RU003968"/>
    </source>
</evidence>
<dbReference type="PANTHER" id="PTHR11552">
    <property type="entry name" value="GLUCOSE-METHANOL-CHOLINE GMC OXIDOREDUCTASE"/>
    <property type="match status" value="1"/>
</dbReference>
<evidence type="ECO:0000256" key="2">
    <source>
        <dbReference type="ARBA" id="ARBA00010790"/>
    </source>
</evidence>
<evidence type="ECO:0000256" key="1">
    <source>
        <dbReference type="ARBA" id="ARBA00001974"/>
    </source>
</evidence>
<feature type="domain" description="Glucose-methanol-choline oxidoreductase N-terminal" evidence="12">
    <location>
        <begin position="261"/>
        <end position="275"/>
    </location>
</feature>
<name>A0A1H4TVG0_PSEJE</name>
<dbReference type="GO" id="GO:0008812">
    <property type="term" value="F:choline dehydrogenase activity"/>
    <property type="evidence" value="ECO:0007669"/>
    <property type="project" value="UniProtKB-UniRule"/>
</dbReference>
<dbReference type="NCBIfam" id="NF002550">
    <property type="entry name" value="PRK02106.1"/>
    <property type="match status" value="1"/>
</dbReference>
<dbReference type="SUPFAM" id="SSF54373">
    <property type="entry name" value="FAD-linked reductases, C-terminal domain"/>
    <property type="match status" value="1"/>
</dbReference>
<dbReference type="EMBL" id="FNTC01000002">
    <property type="protein sequence ID" value="SEC60462.1"/>
    <property type="molecule type" value="Genomic_DNA"/>
</dbReference>
<dbReference type="PANTHER" id="PTHR11552:SF147">
    <property type="entry name" value="CHOLINE DEHYDROGENASE, MITOCHONDRIAL"/>
    <property type="match status" value="1"/>
</dbReference>
<evidence type="ECO:0000256" key="10">
    <source>
        <dbReference type="RuleBase" id="RU003969"/>
    </source>
</evidence>
<feature type="binding site" evidence="8">
    <location>
        <position position="90"/>
    </location>
    <ligand>
        <name>FAD</name>
        <dbReference type="ChEBI" id="CHEBI:57692"/>
    </ligand>
</feature>
<evidence type="ECO:0000313" key="13">
    <source>
        <dbReference type="EMBL" id="SEC60462.1"/>
    </source>
</evidence>
<evidence type="ECO:0000313" key="14">
    <source>
        <dbReference type="Proteomes" id="UP000198542"/>
    </source>
</evidence>
<evidence type="ECO:0000256" key="4">
    <source>
        <dbReference type="ARBA" id="ARBA00022827"/>
    </source>
</evidence>
<dbReference type="Pfam" id="PF05199">
    <property type="entry name" value="GMC_oxred_C"/>
    <property type="match status" value="1"/>
</dbReference>
<keyword evidence="5" id="KW-0560">Oxidoreductase</keyword>
<keyword evidence="3 9" id="KW-0285">Flavoprotein</keyword>
<comment type="catalytic activity">
    <reaction evidence="10">
        <text>choline + A = betaine aldehyde + AH2</text>
        <dbReference type="Rhea" id="RHEA:17433"/>
        <dbReference type="ChEBI" id="CHEBI:13193"/>
        <dbReference type="ChEBI" id="CHEBI:15354"/>
        <dbReference type="ChEBI" id="CHEBI:15710"/>
        <dbReference type="ChEBI" id="CHEBI:17499"/>
        <dbReference type="EC" id="1.1.99.1"/>
    </reaction>
</comment>
<reference evidence="14" key="1">
    <citation type="submission" date="2016-10" db="EMBL/GenBank/DDBJ databases">
        <authorList>
            <person name="Varghese N."/>
            <person name="Submissions S."/>
        </authorList>
    </citation>
    <scope>NUCLEOTIDE SEQUENCE [LARGE SCALE GENOMIC DNA]</scope>
    <source>
        <strain evidence="14">BS3660</strain>
    </source>
</reference>
<dbReference type="InterPro" id="IPR000172">
    <property type="entry name" value="GMC_OxRdtase_N"/>
</dbReference>
<organism evidence="13 14">
    <name type="scientific">Pseudomonas jessenii</name>
    <dbReference type="NCBI Taxonomy" id="77298"/>
    <lineage>
        <taxon>Bacteria</taxon>
        <taxon>Pseudomonadati</taxon>
        <taxon>Pseudomonadota</taxon>
        <taxon>Gammaproteobacteria</taxon>
        <taxon>Pseudomonadales</taxon>
        <taxon>Pseudomonadaceae</taxon>
        <taxon>Pseudomonas</taxon>
    </lineage>
</organism>
<dbReference type="SUPFAM" id="SSF51905">
    <property type="entry name" value="FAD/NAD(P)-binding domain"/>
    <property type="match status" value="1"/>
</dbReference>
<dbReference type="PROSITE" id="PS51257">
    <property type="entry name" value="PROKAR_LIPOPROTEIN"/>
    <property type="match status" value="1"/>
</dbReference>
<keyword evidence="6" id="KW-0520">NAD</keyword>
<evidence type="ECO:0000256" key="3">
    <source>
        <dbReference type="ARBA" id="ARBA00022630"/>
    </source>
</evidence>
<dbReference type="PROSITE" id="PS00623">
    <property type="entry name" value="GMC_OXRED_1"/>
    <property type="match status" value="1"/>
</dbReference>
<sequence>MTTQKMATQKYDYIIIGAGSAGCVLANRLSEDPATSVLVLEFGGSDKSVVIQMPSAFSIPMNTKKYNWRYETEPETHLNGRRIHCPRGKVLGGSSSINGLVYIRGHALDFDEWESLGAEGWGYRNCLPYFKRAESYESGGDSYRGQTGPLHTTNGNHMKNPLYGAWVEAGAEAGYIKTEDCNGYMQEGFGAMHMTVKNGVRCSTANAYLRPAMGRPNLTVITHAMTRQVILEGKRAVGVMYDHGGQTHQVYCNREVLISSGPIGSPHLLQRSGIGPADVLRKAGIGVRHDLPGVGENLQDHAEVYIQFGCKEPVTLNSKMDPLSKLMIGLRWLLFKDGLGATNHFEAGGFIRSEKGLRWPDIQFHFLPAAMRYDGNKPIKGHGFMVLTGPNKPKSRGYVRVRSADPYEHPEIRFNYLEREEDREGFRRCIRLTREIIGQKAMDRFRDGEIAPGAQVTSDEDLDAFVRDNLESTYHPCGSCRMGEDDMAVVDSELRVRGIAGLRVIDSSVFPTEPNGNLNAPTIMLAERASDLVRGVQMLPSADVPVGLVEGWESSQRTSLPGRNVRV</sequence>
<dbReference type="Gene3D" id="3.30.560.10">
    <property type="entry name" value="Glucose Oxidase, domain 3"/>
    <property type="match status" value="1"/>
</dbReference>
<dbReference type="EC" id="1.1.99.1" evidence="7 10"/>
<dbReference type="AlphaFoldDB" id="A0A1H4TVG0"/>
<evidence type="ECO:0000256" key="7">
    <source>
        <dbReference type="NCBIfam" id="TIGR01810"/>
    </source>
</evidence>
<comment type="cofactor">
    <cofactor evidence="1 8">
        <name>FAD</name>
        <dbReference type="ChEBI" id="CHEBI:57692"/>
    </cofactor>
</comment>
<dbReference type="InterPro" id="IPR012132">
    <property type="entry name" value="GMC_OxRdtase"/>
</dbReference>
<dbReference type="Proteomes" id="UP000198542">
    <property type="component" value="Unassembled WGS sequence"/>
</dbReference>
<dbReference type="PIRSF" id="PIRSF000137">
    <property type="entry name" value="Alcohol_oxidase"/>
    <property type="match status" value="1"/>
</dbReference>
<dbReference type="GO" id="GO:0019285">
    <property type="term" value="P:glycine betaine biosynthetic process from choline"/>
    <property type="evidence" value="ECO:0007669"/>
    <property type="project" value="UniProtKB-UniRule"/>
</dbReference>
<protein>
    <recommendedName>
        <fullName evidence="7 10">Choline dehydrogenase</fullName>
        <ecNumber evidence="7 10">1.1.99.1</ecNumber>
    </recommendedName>
</protein>
<gene>
    <name evidence="13" type="ORF">SAMN04490187_5000</name>
</gene>
<dbReference type="Pfam" id="PF00732">
    <property type="entry name" value="GMC_oxred_N"/>
    <property type="match status" value="1"/>
</dbReference>
<evidence type="ECO:0000259" key="11">
    <source>
        <dbReference type="PROSITE" id="PS00623"/>
    </source>
</evidence>
<dbReference type="GO" id="GO:0050660">
    <property type="term" value="F:flavin adenine dinucleotide binding"/>
    <property type="evidence" value="ECO:0007669"/>
    <property type="project" value="InterPro"/>
</dbReference>